<gene>
    <name evidence="5" type="ORF">BJ508DRAFT_413354</name>
</gene>
<evidence type="ECO:0000256" key="1">
    <source>
        <dbReference type="ARBA" id="ARBA00002688"/>
    </source>
</evidence>
<sequence length="305" mass="34045">MSKRKASKNADSDVDMDSGSESIDEKIVDVDFELFDPNPTVDIQGIRNLLRQLFDNDAVLQDLSSLTELILSQPTVGTTVKVDGIESDPYAFLTVLNLRVHKDNDAVKQLVKYYIARAGGDQTEMGSFLKRAISGEERSEGDVGIVLAERLINMPVEIVPPMYKMLLEEVQWALEDKEPYNFSHFVIPSKTYTEVASTVSEDEEEDENKPKPAKKKWKYGAAGKAGKAKPAPSSQLFYFHPEDELWEKEGAGKTHNFKFIKLNESGSDSKRTFDEFGIMPRGSVTVISKDGFEKAVDAMAKAYKA</sequence>
<dbReference type="STRING" id="1160509.A0A3N4IDQ5"/>
<comment type="subcellular location">
    <subcellularLocation>
        <location evidence="3">Nucleus</location>
    </subcellularLocation>
</comment>
<accession>A0A3N4IDQ5</accession>
<dbReference type="GO" id="GO:0015031">
    <property type="term" value="P:protein transport"/>
    <property type="evidence" value="ECO:0007669"/>
    <property type="project" value="UniProtKB-KW"/>
</dbReference>
<protein>
    <recommendedName>
        <fullName evidence="3">Protein BCP1</fullName>
    </recommendedName>
</protein>
<evidence type="ECO:0000256" key="3">
    <source>
        <dbReference type="PIRNR" id="PIRNR028983"/>
    </source>
</evidence>
<organism evidence="5 6">
    <name type="scientific">Ascobolus immersus RN42</name>
    <dbReference type="NCBI Taxonomy" id="1160509"/>
    <lineage>
        <taxon>Eukaryota</taxon>
        <taxon>Fungi</taxon>
        <taxon>Dikarya</taxon>
        <taxon>Ascomycota</taxon>
        <taxon>Pezizomycotina</taxon>
        <taxon>Pezizomycetes</taxon>
        <taxon>Pezizales</taxon>
        <taxon>Ascobolaceae</taxon>
        <taxon>Ascobolus</taxon>
    </lineage>
</organism>
<keyword evidence="6" id="KW-1185">Reference proteome</keyword>
<evidence type="ECO:0000256" key="2">
    <source>
        <dbReference type="ARBA" id="ARBA00006781"/>
    </source>
</evidence>
<dbReference type="AlphaFoldDB" id="A0A3N4IDQ5"/>
<feature type="region of interest" description="Disordered" evidence="4">
    <location>
        <begin position="1"/>
        <end position="20"/>
    </location>
</feature>
<evidence type="ECO:0000313" key="6">
    <source>
        <dbReference type="Proteomes" id="UP000275078"/>
    </source>
</evidence>
<keyword evidence="3" id="KW-0539">Nucleus</keyword>
<dbReference type="Pfam" id="PF13862">
    <property type="entry name" value="BCCIP"/>
    <property type="match status" value="1"/>
</dbReference>
<comment type="similarity">
    <text evidence="2 3">Belongs to the BCP1 family.</text>
</comment>
<keyword evidence="3" id="KW-0813">Transport</keyword>
<feature type="region of interest" description="Disordered" evidence="4">
    <location>
        <begin position="198"/>
        <end position="217"/>
    </location>
</feature>
<dbReference type="EMBL" id="ML119663">
    <property type="protein sequence ID" value="RPA83686.1"/>
    <property type="molecule type" value="Genomic_DNA"/>
</dbReference>
<proteinExistence type="inferred from homology"/>
<reference evidence="5 6" key="1">
    <citation type="journal article" date="2018" name="Nat. Ecol. Evol.">
        <title>Pezizomycetes genomes reveal the molecular basis of ectomycorrhizal truffle lifestyle.</title>
        <authorList>
            <person name="Murat C."/>
            <person name="Payen T."/>
            <person name="Noel B."/>
            <person name="Kuo A."/>
            <person name="Morin E."/>
            <person name="Chen J."/>
            <person name="Kohler A."/>
            <person name="Krizsan K."/>
            <person name="Balestrini R."/>
            <person name="Da Silva C."/>
            <person name="Montanini B."/>
            <person name="Hainaut M."/>
            <person name="Levati E."/>
            <person name="Barry K.W."/>
            <person name="Belfiori B."/>
            <person name="Cichocki N."/>
            <person name="Clum A."/>
            <person name="Dockter R.B."/>
            <person name="Fauchery L."/>
            <person name="Guy J."/>
            <person name="Iotti M."/>
            <person name="Le Tacon F."/>
            <person name="Lindquist E.A."/>
            <person name="Lipzen A."/>
            <person name="Malagnac F."/>
            <person name="Mello A."/>
            <person name="Molinier V."/>
            <person name="Miyauchi S."/>
            <person name="Poulain J."/>
            <person name="Riccioni C."/>
            <person name="Rubini A."/>
            <person name="Sitrit Y."/>
            <person name="Splivallo R."/>
            <person name="Traeger S."/>
            <person name="Wang M."/>
            <person name="Zifcakova L."/>
            <person name="Wipf D."/>
            <person name="Zambonelli A."/>
            <person name="Paolocci F."/>
            <person name="Nowrousian M."/>
            <person name="Ottonello S."/>
            <person name="Baldrian P."/>
            <person name="Spatafora J.W."/>
            <person name="Henrissat B."/>
            <person name="Nagy L.G."/>
            <person name="Aury J.M."/>
            <person name="Wincker P."/>
            <person name="Grigoriev I.V."/>
            <person name="Bonfante P."/>
            <person name="Martin F.M."/>
        </authorList>
    </citation>
    <scope>NUCLEOTIDE SEQUENCE [LARGE SCALE GENOMIC DNA]</scope>
    <source>
        <strain evidence="5 6">RN42</strain>
    </source>
</reference>
<dbReference type="GO" id="GO:0005634">
    <property type="term" value="C:nucleus"/>
    <property type="evidence" value="ECO:0007669"/>
    <property type="project" value="UniProtKB-SubCell"/>
</dbReference>
<dbReference type="InterPro" id="IPR025602">
    <property type="entry name" value="BCP1_family"/>
</dbReference>
<evidence type="ECO:0000256" key="4">
    <source>
        <dbReference type="SAM" id="MobiDB-lite"/>
    </source>
</evidence>
<dbReference type="PIRSF" id="PIRSF028983">
    <property type="entry name" value="BCP1"/>
    <property type="match status" value="1"/>
</dbReference>
<dbReference type="Proteomes" id="UP000275078">
    <property type="component" value="Unassembled WGS sequence"/>
</dbReference>
<dbReference type="PANTHER" id="PTHR13261">
    <property type="entry name" value="BRCA2 AND CDKN1A INTERACTING PROTEIN"/>
    <property type="match status" value="1"/>
</dbReference>
<dbReference type="OrthoDB" id="27543at2759"/>
<name>A0A3N4IDQ5_ASCIM</name>
<keyword evidence="3" id="KW-0653">Protein transport</keyword>
<comment type="function">
    <text evidence="1 3">Involved in nuclear export, actin cytoskeleton organization and vesicular transport.</text>
</comment>
<dbReference type="PANTHER" id="PTHR13261:SF0">
    <property type="entry name" value="BRCA2 AND CDKN1A-INTERACTING PROTEIN"/>
    <property type="match status" value="1"/>
</dbReference>
<evidence type="ECO:0000313" key="5">
    <source>
        <dbReference type="EMBL" id="RPA83686.1"/>
    </source>
</evidence>